<evidence type="ECO:0000313" key="5">
    <source>
        <dbReference type="EMBL" id="MDN5204677.1"/>
    </source>
</evidence>
<sequence>MRFLLVLLILPLFAHFSTAQVSSKKSSKAIEALEEWLKSDWANRPDMVEEDFAKVALTREDAQRAKDLLIYDRKTFVKTTWSEEWDKRELAVGEYKMKFGYKTYGKKPLDGWSLYISMHGGGATSKEVNDRQWKNQIRLYQPHEGIYLAPRAPTDSWNMWHQAHVDSLLDRIIEACVVFLDVNPNKVYLTGYSAGGDGVYQLAPRMADRFAAAAMMAGHPNDASPINLRNIGFAIHMGGNDGAYQRNEVAQRWGLLLDSLQKADPDGYKHNTQIHEGKGHWMEGEDKVAIPWMAKFKRQPLPDVIIWKQDDVIHNRFYWLQLADDEISKDARVTAKLGLGEIKISKTNDINKLTLNLDDRIMDLNKRIFIYWNDQQVFKGKVRRNILAIWRTLQQRGDRELVFSSQLELSAPK</sequence>
<comment type="caution">
    <text evidence="5">The sequence shown here is derived from an EMBL/GenBank/DDBJ whole genome shotgun (WGS) entry which is preliminary data.</text>
</comment>
<evidence type="ECO:0000256" key="1">
    <source>
        <dbReference type="ARBA" id="ARBA00022729"/>
    </source>
</evidence>
<feature type="domain" description="Dienelactone hydrolase" evidence="4">
    <location>
        <begin position="155"/>
        <end position="250"/>
    </location>
</feature>
<reference evidence="5" key="1">
    <citation type="submission" date="2023-06" db="EMBL/GenBank/DDBJ databases">
        <title>Genomic of Parafulvivirga corallium.</title>
        <authorList>
            <person name="Wang G."/>
        </authorList>
    </citation>
    <scope>NUCLEOTIDE SEQUENCE</scope>
    <source>
        <strain evidence="5">BMA10</strain>
    </source>
</reference>
<keyword evidence="6" id="KW-1185">Reference proteome</keyword>
<dbReference type="GO" id="GO:0016787">
    <property type="term" value="F:hydrolase activity"/>
    <property type="evidence" value="ECO:0007669"/>
    <property type="project" value="UniProtKB-KW"/>
</dbReference>
<feature type="chain" id="PRO_5046863607" evidence="3">
    <location>
        <begin position="20"/>
        <end position="413"/>
    </location>
</feature>
<dbReference type="Proteomes" id="UP001172082">
    <property type="component" value="Unassembled WGS sequence"/>
</dbReference>
<evidence type="ECO:0000256" key="3">
    <source>
        <dbReference type="SAM" id="SignalP"/>
    </source>
</evidence>
<feature type="signal peptide" evidence="3">
    <location>
        <begin position="1"/>
        <end position="19"/>
    </location>
</feature>
<evidence type="ECO:0000313" key="6">
    <source>
        <dbReference type="Proteomes" id="UP001172082"/>
    </source>
</evidence>
<keyword evidence="1 3" id="KW-0732">Signal</keyword>
<name>A0ABT8KXK4_9BACT</name>
<dbReference type="InterPro" id="IPR050955">
    <property type="entry name" value="Plant_Biomass_Hydrol_Est"/>
</dbReference>
<evidence type="ECO:0000256" key="2">
    <source>
        <dbReference type="ARBA" id="ARBA00022801"/>
    </source>
</evidence>
<proteinExistence type="predicted"/>
<gene>
    <name evidence="5" type="ORF">QQ008_25015</name>
</gene>
<dbReference type="SUPFAM" id="SSF53474">
    <property type="entry name" value="alpha/beta-Hydrolases"/>
    <property type="match status" value="1"/>
</dbReference>
<dbReference type="Pfam" id="PF01738">
    <property type="entry name" value="DLH"/>
    <property type="match status" value="1"/>
</dbReference>
<dbReference type="PANTHER" id="PTHR43037:SF5">
    <property type="entry name" value="FERULOYL ESTERASE"/>
    <property type="match status" value="1"/>
</dbReference>
<protein>
    <submittedName>
        <fullName evidence="5">Dienelactone hydrolase family protein</fullName>
    </submittedName>
</protein>
<dbReference type="PANTHER" id="PTHR43037">
    <property type="entry name" value="UNNAMED PRODUCT-RELATED"/>
    <property type="match status" value="1"/>
</dbReference>
<dbReference type="InterPro" id="IPR002925">
    <property type="entry name" value="Dienelactn_hydro"/>
</dbReference>
<organism evidence="5 6">
    <name type="scientific">Splendidivirga corallicola</name>
    <dbReference type="NCBI Taxonomy" id="3051826"/>
    <lineage>
        <taxon>Bacteria</taxon>
        <taxon>Pseudomonadati</taxon>
        <taxon>Bacteroidota</taxon>
        <taxon>Cytophagia</taxon>
        <taxon>Cytophagales</taxon>
        <taxon>Splendidivirgaceae</taxon>
        <taxon>Splendidivirga</taxon>
    </lineage>
</organism>
<dbReference type="InterPro" id="IPR029058">
    <property type="entry name" value="AB_hydrolase_fold"/>
</dbReference>
<accession>A0ABT8KXK4</accession>
<dbReference type="Gene3D" id="3.40.50.1820">
    <property type="entry name" value="alpha/beta hydrolase"/>
    <property type="match status" value="1"/>
</dbReference>
<keyword evidence="2 5" id="KW-0378">Hydrolase</keyword>
<dbReference type="RefSeq" id="WP_346754701.1">
    <property type="nucleotide sequence ID" value="NZ_JAUJEA010000012.1"/>
</dbReference>
<evidence type="ECO:0000259" key="4">
    <source>
        <dbReference type="Pfam" id="PF01738"/>
    </source>
</evidence>
<dbReference type="EMBL" id="JAUJEA010000012">
    <property type="protein sequence ID" value="MDN5204677.1"/>
    <property type="molecule type" value="Genomic_DNA"/>
</dbReference>